<dbReference type="EMBL" id="LR797103">
    <property type="protein sequence ID" value="CAB4187457.1"/>
    <property type="molecule type" value="Genomic_DNA"/>
</dbReference>
<name>A0A6J5QY24_9CAUD</name>
<evidence type="ECO:0000313" key="5">
    <source>
        <dbReference type="EMBL" id="CAB4199863.1"/>
    </source>
</evidence>
<evidence type="ECO:0000256" key="1">
    <source>
        <dbReference type="SAM" id="Coils"/>
    </source>
</evidence>
<reference evidence="4" key="1">
    <citation type="submission" date="2020-05" db="EMBL/GenBank/DDBJ databases">
        <authorList>
            <person name="Chiriac C."/>
            <person name="Salcher M."/>
            <person name="Ghai R."/>
            <person name="Kavagutti S V."/>
        </authorList>
    </citation>
    <scope>NUCLEOTIDE SEQUENCE</scope>
</reference>
<sequence length="649" mass="72580">MTDSTIQELEELLKKGKSAKSRYEAAWYLNLAFYQGEQWVSWDGRSLYRPQLRRDRMTIVDNRIQPAIRTEVAKMTKQRPVFSVTPRTGDQQDVEAAYMSEQLLEYEWTHLTVGEKLNRALLWSRVCGAGFLKVTWDSTAGDGFEALVGPDGKPIQGPNGGPMIGMDPRVMSQQLGVEVKSKKINQGDVSVEVRSPFQMFIDPLAERFDEAEWVIEQSIRSKGYVKTRWGVDATADAPANPGLIEARLGGGTQSTSGYKGVRISEMWAKASSEYPNGRRVVWIKDKILFEDKNPYDECPYVMFRNIEVPGRVWPTSIAEQLRGPQTELNKVRSQVAENRNRVGNPTVLASKQSIQDPNSFESAMAQPGGIFYYDDNNGPNAAPGYLQPPQLPGYVLQEIDRIEQSIQEISGQHEATSGNVPSGVTSASAINLLQEADDTRLGPAIADMEEGVARVGRKVLDLVGKFYSDSRTIRIAGEDATWRIFDFKGSMLRDNTHVVVQAGSAFPQSKAAKQAALQELLTFFVQSGQPLQGKNLARFLKDWDVGGLERLVDELSEDEQQVNRENQKLTKGDQLPINSYDDDQAHIGGHRDFMKTAAYDQLNPMVKQIFETHVAQHQQRVDQLQQQQLQQQMMAQQPQGGPPNGSPVR</sequence>
<keyword evidence="1" id="KW-0175">Coiled coil</keyword>
<dbReference type="EMBL" id="LR797295">
    <property type="protein sequence ID" value="CAB4199863.1"/>
    <property type="molecule type" value="Genomic_DNA"/>
</dbReference>
<feature type="compositionally biased region" description="Pro residues" evidence="2">
    <location>
        <begin position="640"/>
        <end position="649"/>
    </location>
</feature>
<dbReference type="Pfam" id="PF16510">
    <property type="entry name" value="P22_portal"/>
    <property type="match status" value="2"/>
</dbReference>
<evidence type="ECO:0000313" key="4">
    <source>
        <dbReference type="EMBL" id="CAB4187457.1"/>
    </source>
</evidence>
<evidence type="ECO:0000313" key="3">
    <source>
        <dbReference type="EMBL" id="CAB4172175.1"/>
    </source>
</evidence>
<dbReference type="InterPro" id="IPR032427">
    <property type="entry name" value="P22_portal"/>
</dbReference>
<evidence type="ECO:0000256" key="2">
    <source>
        <dbReference type="SAM" id="MobiDB-lite"/>
    </source>
</evidence>
<accession>A0A6J5QY24</accession>
<feature type="compositionally biased region" description="Low complexity" evidence="2">
    <location>
        <begin position="623"/>
        <end position="639"/>
    </location>
</feature>
<feature type="region of interest" description="Disordered" evidence="2">
    <location>
        <begin position="623"/>
        <end position="649"/>
    </location>
</feature>
<organism evidence="4">
    <name type="scientific">uncultured Caudovirales phage</name>
    <dbReference type="NCBI Taxonomy" id="2100421"/>
    <lineage>
        <taxon>Viruses</taxon>
        <taxon>Duplodnaviria</taxon>
        <taxon>Heunggongvirae</taxon>
        <taxon>Uroviricota</taxon>
        <taxon>Caudoviricetes</taxon>
        <taxon>Peduoviridae</taxon>
        <taxon>Maltschvirus</taxon>
        <taxon>Maltschvirus maltsch</taxon>
    </lineage>
</organism>
<proteinExistence type="predicted"/>
<feature type="coiled-coil region" evidence="1">
    <location>
        <begin position="545"/>
        <end position="572"/>
    </location>
</feature>
<protein>
    <submittedName>
        <fullName evidence="4">Head-to-tail connector protein, podovirus-type</fullName>
    </submittedName>
</protein>
<dbReference type="EMBL" id="LR796875">
    <property type="protein sequence ID" value="CAB4172175.1"/>
    <property type="molecule type" value="Genomic_DNA"/>
</dbReference>
<gene>
    <name evidence="4" type="ORF">UFOVP1156_25</name>
    <name evidence="5" type="ORF">UFOVP1346_9</name>
    <name evidence="3" type="ORF">UFOVP921_49</name>
</gene>